<dbReference type="SMART" id="SM01034">
    <property type="entry name" value="BLUF"/>
    <property type="match status" value="1"/>
</dbReference>
<protein>
    <submittedName>
        <fullName evidence="2">BLUF domain-containing protein</fullName>
    </submittedName>
</protein>
<evidence type="ECO:0000313" key="2">
    <source>
        <dbReference type="EMBL" id="MBW4329596.1"/>
    </source>
</evidence>
<reference evidence="2 3" key="1">
    <citation type="submission" date="2021-07" db="EMBL/GenBank/DDBJ databases">
        <title>Stakelama flava sp. nov., a novel endophytic bacterium isolated from branch of Kandelia candel.</title>
        <authorList>
            <person name="Tuo L."/>
        </authorList>
    </citation>
    <scope>NUCLEOTIDE SEQUENCE [LARGE SCALE GENOMIC DNA]</scope>
    <source>
        <strain evidence="2 3">CBK3Z-3</strain>
    </source>
</reference>
<evidence type="ECO:0000313" key="3">
    <source>
        <dbReference type="Proteomes" id="UP001197214"/>
    </source>
</evidence>
<keyword evidence="3" id="KW-1185">Reference proteome</keyword>
<feature type="domain" description="BLUF" evidence="1">
    <location>
        <begin position="1"/>
        <end position="92"/>
    </location>
</feature>
<sequence length="132" mass="14726">MLQFIYISTATAPVTRSMVERILARSRQNNERDALTGLLYSDGKRFMQVLEGEASVVERTVARIGKDSRHRGIVRLSERMIETREFGDWAMAHHSHGEDAKAFVEEVGRRVANASPAVRGTFEGLAAHRSAA</sequence>
<gene>
    <name evidence="2" type="ORF">KY084_01735</name>
</gene>
<dbReference type="PROSITE" id="PS50925">
    <property type="entry name" value="BLUF"/>
    <property type="match status" value="1"/>
</dbReference>
<dbReference type="RefSeq" id="WP_219236686.1">
    <property type="nucleotide sequence ID" value="NZ_JAHWZX010000001.1"/>
</dbReference>
<organism evidence="2 3">
    <name type="scientific">Stakelama flava</name>
    <dbReference type="NCBI Taxonomy" id="2860338"/>
    <lineage>
        <taxon>Bacteria</taxon>
        <taxon>Pseudomonadati</taxon>
        <taxon>Pseudomonadota</taxon>
        <taxon>Alphaproteobacteria</taxon>
        <taxon>Sphingomonadales</taxon>
        <taxon>Sphingomonadaceae</taxon>
        <taxon>Stakelama</taxon>
    </lineage>
</organism>
<proteinExistence type="predicted"/>
<evidence type="ECO:0000259" key="1">
    <source>
        <dbReference type="PROSITE" id="PS50925"/>
    </source>
</evidence>
<dbReference type="Pfam" id="PF04940">
    <property type="entry name" value="BLUF"/>
    <property type="match status" value="1"/>
</dbReference>
<dbReference type="Proteomes" id="UP001197214">
    <property type="component" value="Unassembled WGS sequence"/>
</dbReference>
<comment type="caution">
    <text evidence="2">The sequence shown here is derived from an EMBL/GenBank/DDBJ whole genome shotgun (WGS) entry which is preliminary data.</text>
</comment>
<accession>A0ABS6XJL9</accession>
<dbReference type="InterPro" id="IPR007024">
    <property type="entry name" value="BLUF_domain"/>
</dbReference>
<dbReference type="EMBL" id="JAHWZX010000001">
    <property type="protein sequence ID" value="MBW4329596.1"/>
    <property type="molecule type" value="Genomic_DNA"/>
</dbReference>
<name>A0ABS6XJL9_9SPHN</name>